<evidence type="ECO:0000256" key="17">
    <source>
        <dbReference type="HAMAP-Rule" id="MF_00639"/>
    </source>
</evidence>
<evidence type="ECO:0000256" key="8">
    <source>
        <dbReference type="ARBA" id="ARBA00022598"/>
    </source>
</evidence>
<evidence type="ECO:0000313" key="22">
    <source>
        <dbReference type="Proteomes" id="UP001469365"/>
    </source>
</evidence>
<dbReference type="EC" id="6.3.2.9" evidence="5 17"/>
<dbReference type="PANTHER" id="PTHR43692:SF1">
    <property type="entry name" value="UDP-N-ACETYLMURAMOYLALANINE--D-GLUTAMATE LIGASE"/>
    <property type="match status" value="1"/>
</dbReference>
<evidence type="ECO:0000256" key="14">
    <source>
        <dbReference type="ARBA" id="ARBA00030398"/>
    </source>
</evidence>
<dbReference type="RefSeq" id="WP_341418752.1">
    <property type="nucleotide sequence ID" value="NZ_JBBPCC010000022.1"/>
</dbReference>
<proteinExistence type="inferred from homology"/>
<keyword evidence="11 17" id="KW-0133">Cell shape</keyword>
<feature type="domain" description="Mur ligase central" evidence="20">
    <location>
        <begin position="117"/>
        <end position="276"/>
    </location>
</feature>
<comment type="catalytic activity">
    <reaction evidence="16 17 18">
        <text>UDP-N-acetyl-alpha-D-muramoyl-L-alanine + D-glutamate + ATP = UDP-N-acetyl-alpha-D-muramoyl-L-alanyl-D-glutamate + ADP + phosphate + H(+)</text>
        <dbReference type="Rhea" id="RHEA:16429"/>
        <dbReference type="ChEBI" id="CHEBI:15378"/>
        <dbReference type="ChEBI" id="CHEBI:29986"/>
        <dbReference type="ChEBI" id="CHEBI:30616"/>
        <dbReference type="ChEBI" id="CHEBI:43474"/>
        <dbReference type="ChEBI" id="CHEBI:83898"/>
        <dbReference type="ChEBI" id="CHEBI:83900"/>
        <dbReference type="ChEBI" id="CHEBI:456216"/>
        <dbReference type="EC" id="6.3.2.9"/>
    </reaction>
</comment>
<dbReference type="InterPro" id="IPR004101">
    <property type="entry name" value="Mur_ligase_C"/>
</dbReference>
<comment type="pathway">
    <text evidence="3 17 18">Cell wall biogenesis; peptidoglycan biosynthesis.</text>
</comment>
<comment type="similarity">
    <text evidence="4 17">Belongs to the MurCDEF family.</text>
</comment>
<accession>A0ABU9DRW1</accession>
<feature type="domain" description="Mur ligase C-terminal" evidence="19">
    <location>
        <begin position="298"/>
        <end position="413"/>
    </location>
</feature>
<dbReference type="Gene3D" id="3.40.50.720">
    <property type="entry name" value="NAD(P)-binding Rossmann-like Domain"/>
    <property type="match status" value="1"/>
</dbReference>
<comment type="function">
    <text evidence="1 17 18">Cell wall formation. Catalyzes the addition of glutamate to the nucleotide precursor UDP-N-acetylmuramoyl-L-alanine (UMA).</text>
</comment>
<evidence type="ECO:0000256" key="15">
    <source>
        <dbReference type="ARBA" id="ARBA00032324"/>
    </source>
</evidence>
<evidence type="ECO:0000256" key="7">
    <source>
        <dbReference type="ARBA" id="ARBA00022490"/>
    </source>
</evidence>
<evidence type="ECO:0000256" key="12">
    <source>
        <dbReference type="ARBA" id="ARBA00022984"/>
    </source>
</evidence>
<comment type="subcellular location">
    <subcellularLocation>
        <location evidence="2 17 18">Cytoplasm</location>
    </subcellularLocation>
</comment>
<dbReference type="InterPro" id="IPR036565">
    <property type="entry name" value="Mur-like_cat_sf"/>
</dbReference>
<dbReference type="SUPFAM" id="SSF53244">
    <property type="entry name" value="MurD-like peptide ligases, peptide-binding domain"/>
    <property type="match status" value="1"/>
</dbReference>
<name>A0ABU9DRW1_9BACL</name>
<evidence type="ECO:0000256" key="1">
    <source>
        <dbReference type="ARBA" id="ARBA00002734"/>
    </source>
</evidence>
<dbReference type="GO" id="GO:0008764">
    <property type="term" value="F:UDP-N-acetylmuramoylalanine-D-glutamate ligase activity"/>
    <property type="evidence" value="ECO:0007669"/>
    <property type="project" value="UniProtKB-EC"/>
</dbReference>
<dbReference type="HAMAP" id="MF_00639">
    <property type="entry name" value="MurD"/>
    <property type="match status" value="1"/>
</dbReference>
<evidence type="ECO:0000256" key="4">
    <source>
        <dbReference type="ARBA" id="ARBA00010416"/>
    </source>
</evidence>
<dbReference type="InterPro" id="IPR005762">
    <property type="entry name" value="MurD"/>
</dbReference>
<evidence type="ECO:0000256" key="10">
    <source>
        <dbReference type="ARBA" id="ARBA00022840"/>
    </source>
</evidence>
<keyword evidence="13 17" id="KW-0961">Cell wall biogenesis/degradation</keyword>
<evidence type="ECO:0000259" key="20">
    <source>
        <dbReference type="Pfam" id="PF08245"/>
    </source>
</evidence>
<evidence type="ECO:0000256" key="3">
    <source>
        <dbReference type="ARBA" id="ARBA00004752"/>
    </source>
</evidence>
<dbReference type="SUPFAM" id="SSF53623">
    <property type="entry name" value="MurD-like peptide ligases, catalytic domain"/>
    <property type="match status" value="1"/>
</dbReference>
<keyword evidence="7 17" id="KW-0963">Cytoplasm</keyword>
<comment type="caution">
    <text evidence="21">The sequence shown here is derived from an EMBL/GenBank/DDBJ whole genome shotgun (WGS) entry which is preliminary data.</text>
</comment>
<evidence type="ECO:0000256" key="6">
    <source>
        <dbReference type="ARBA" id="ARBA00015655"/>
    </source>
</evidence>
<reference evidence="21 22" key="1">
    <citation type="submission" date="2024-04" db="EMBL/GenBank/DDBJ databases">
        <title>draft genome sequnece of Paenibacillus filicis.</title>
        <authorList>
            <person name="Kim D.-U."/>
        </authorList>
    </citation>
    <scope>NUCLEOTIDE SEQUENCE [LARGE SCALE GENOMIC DNA]</scope>
    <source>
        <strain evidence="21 22">KACC14197</strain>
    </source>
</reference>
<evidence type="ECO:0000256" key="16">
    <source>
        <dbReference type="ARBA" id="ARBA00047632"/>
    </source>
</evidence>
<keyword evidence="17 18" id="KW-0132">Cell division</keyword>
<dbReference type="Pfam" id="PF08245">
    <property type="entry name" value="Mur_ligase_M"/>
    <property type="match status" value="1"/>
</dbReference>
<keyword evidence="8 17" id="KW-0436">Ligase</keyword>
<dbReference type="Pfam" id="PF02875">
    <property type="entry name" value="Mur_ligase_C"/>
    <property type="match status" value="1"/>
</dbReference>
<evidence type="ECO:0000256" key="13">
    <source>
        <dbReference type="ARBA" id="ARBA00023316"/>
    </source>
</evidence>
<organism evidence="21 22">
    <name type="scientific">Paenibacillus filicis</name>
    <dbReference type="NCBI Taxonomy" id="669464"/>
    <lineage>
        <taxon>Bacteria</taxon>
        <taxon>Bacillati</taxon>
        <taxon>Bacillota</taxon>
        <taxon>Bacilli</taxon>
        <taxon>Bacillales</taxon>
        <taxon>Paenibacillaceae</taxon>
        <taxon>Paenibacillus</taxon>
    </lineage>
</organism>
<sequence>MNPAFDTYIQSLTGRDVTIIGAGVSNSPLIRMLCSAGARVTVRDRNPALPREEWDDLGVELRLGENYLNRVGGDIVFRTPGMRPDHPAPDSARAAGSRVTSEMEEFFELCPCPIFGVTGSDGKTTTTSLIADMLANGGRTVHLGGNIGTPLLTRAGEMSPLDACAVELSSFQLMDMTHSPHVAVITNLSPNHLDWHRDMDEYTAAKRRLLDFQRADNLAVLNGDNPATATLRGQGQTKYFGVHTVRDGVIDDLVPVSDIRLPGWYNVENVMAAMTAVRGSVPDEAILETVSSFVGVEHRNQWVATVRDVQYYNNSIGSSPARTVATLHAHAGRVLLIAGGRDKKVPFDEMARLLPDHVKVLLLIGEAASQIEAAARRVPSCPPIIHCEGLAEAVALAHKLATPGDTVLLSPACTAFDQYRNFEERGRHFVELVETLRRSEGKDKLGK</sequence>
<dbReference type="Gene3D" id="3.40.1190.10">
    <property type="entry name" value="Mur-like, catalytic domain"/>
    <property type="match status" value="1"/>
</dbReference>
<dbReference type="NCBIfam" id="TIGR01087">
    <property type="entry name" value="murD"/>
    <property type="match status" value="1"/>
</dbReference>
<dbReference type="Proteomes" id="UP001469365">
    <property type="component" value="Unassembled WGS sequence"/>
</dbReference>
<dbReference type="InterPro" id="IPR013221">
    <property type="entry name" value="Mur_ligase_cen"/>
</dbReference>
<dbReference type="PANTHER" id="PTHR43692">
    <property type="entry name" value="UDP-N-ACETYLMURAMOYLALANINE--D-GLUTAMATE LIGASE"/>
    <property type="match status" value="1"/>
</dbReference>
<evidence type="ECO:0000256" key="2">
    <source>
        <dbReference type="ARBA" id="ARBA00004496"/>
    </source>
</evidence>
<feature type="binding site" evidence="17">
    <location>
        <begin position="119"/>
        <end position="125"/>
    </location>
    <ligand>
        <name>ATP</name>
        <dbReference type="ChEBI" id="CHEBI:30616"/>
    </ligand>
</feature>
<dbReference type="SUPFAM" id="SSF51984">
    <property type="entry name" value="MurCD N-terminal domain"/>
    <property type="match status" value="1"/>
</dbReference>
<keyword evidence="10 17" id="KW-0067">ATP-binding</keyword>
<evidence type="ECO:0000256" key="18">
    <source>
        <dbReference type="RuleBase" id="RU003664"/>
    </source>
</evidence>
<dbReference type="EMBL" id="JBBPCC010000022">
    <property type="protein sequence ID" value="MEK8131618.1"/>
    <property type="molecule type" value="Genomic_DNA"/>
</dbReference>
<dbReference type="Gene3D" id="3.90.190.20">
    <property type="entry name" value="Mur ligase, C-terminal domain"/>
    <property type="match status" value="1"/>
</dbReference>
<keyword evidence="17 18" id="KW-0131">Cell cycle</keyword>
<keyword evidence="9 17" id="KW-0547">Nucleotide-binding</keyword>
<keyword evidence="22" id="KW-1185">Reference proteome</keyword>
<dbReference type="InterPro" id="IPR036615">
    <property type="entry name" value="Mur_ligase_C_dom_sf"/>
</dbReference>
<protein>
    <recommendedName>
        <fullName evidence="6 17">UDP-N-acetylmuramoylalanine--D-glutamate ligase</fullName>
        <ecNumber evidence="5 17">6.3.2.9</ecNumber>
    </recommendedName>
    <alternativeName>
        <fullName evidence="15 17">D-glutamic acid-adding enzyme</fullName>
    </alternativeName>
    <alternativeName>
        <fullName evidence="14 17">UDP-N-acetylmuramoyl-L-alanyl-D-glutamate synthetase</fullName>
    </alternativeName>
</protein>
<keyword evidence="12 17" id="KW-0573">Peptidoglycan synthesis</keyword>
<evidence type="ECO:0000256" key="9">
    <source>
        <dbReference type="ARBA" id="ARBA00022741"/>
    </source>
</evidence>
<evidence type="ECO:0000256" key="11">
    <source>
        <dbReference type="ARBA" id="ARBA00022960"/>
    </source>
</evidence>
<gene>
    <name evidence="17 21" type="primary">murD</name>
    <name evidence="21" type="ORF">WMW72_27300</name>
</gene>
<evidence type="ECO:0000259" key="19">
    <source>
        <dbReference type="Pfam" id="PF02875"/>
    </source>
</evidence>
<evidence type="ECO:0000256" key="5">
    <source>
        <dbReference type="ARBA" id="ARBA00012212"/>
    </source>
</evidence>
<evidence type="ECO:0000313" key="21">
    <source>
        <dbReference type="EMBL" id="MEK8131618.1"/>
    </source>
</evidence>